<dbReference type="HOGENOM" id="CLU_730779_0_0_2"/>
<dbReference type="InterPro" id="IPR001610">
    <property type="entry name" value="PAC"/>
</dbReference>
<keyword evidence="4" id="KW-1185">Reference proteome</keyword>
<dbReference type="STRING" id="521011.Mpal_2251"/>
<feature type="domain" description="PAC" evidence="2">
    <location>
        <begin position="109"/>
        <end position="159"/>
    </location>
</feature>
<evidence type="ECO:0000259" key="1">
    <source>
        <dbReference type="PROSITE" id="PS50112"/>
    </source>
</evidence>
<accession>B8GE43</accession>
<dbReference type="eggNOG" id="arCOG02374">
    <property type="taxonomic scope" value="Archaea"/>
</dbReference>
<dbReference type="GeneID" id="25394211"/>
<feature type="domain" description="PAS" evidence="1">
    <location>
        <begin position="160"/>
        <end position="204"/>
    </location>
</feature>
<dbReference type="CDD" id="cd00130">
    <property type="entry name" value="PAS"/>
    <property type="match status" value="2"/>
</dbReference>
<sequence>MKNSSDDHWDHLREQIIGLGEHSTRKNYYPELQAQLTDLERFRALLDQSNDAILLIQLPVGRITDLNWSACEQLGYRRDELLNLQISDLTPPGTPDPSRLVTADLHPTQTLTTCLLRQDGSKICVEMTIRFTSFGGNDYLVAVARDISERNRILEALTESENRYRRVVQQVSDGLMIVDPENEGIVETNMALQQLLGYTAGELVHLSPVDLVADGSTTLTADPSATVPVEGELIRKDRSRVPVEVRKNPITYPEGKVVFCWMIRDIRGRRELDRIKREALQQIEQNIVQFATLGDHIRNPLAVIVGLADLEEGIYTKQILRQAEEIDRIIDRLDRGWFESEKVRSFIKKYY</sequence>
<dbReference type="SMART" id="SM00086">
    <property type="entry name" value="PAC"/>
    <property type="match status" value="2"/>
</dbReference>
<evidence type="ECO:0000259" key="2">
    <source>
        <dbReference type="PROSITE" id="PS50113"/>
    </source>
</evidence>
<dbReference type="PANTHER" id="PTHR44757:SF2">
    <property type="entry name" value="BIOFILM ARCHITECTURE MAINTENANCE PROTEIN MBAA"/>
    <property type="match status" value="1"/>
</dbReference>
<gene>
    <name evidence="3" type="ordered locus">Mpal_2251</name>
</gene>
<dbReference type="PANTHER" id="PTHR44757">
    <property type="entry name" value="DIGUANYLATE CYCLASE DGCP"/>
    <property type="match status" value="1"/>
</dbReference>
<feature type="domain" description="PAS" evidence="1">
    <location>
        <begin position="38"/>
        <end position="92"/>
    </location>
</feature>
<dbReference type="EMBL" id="CP001338">
    <property type="protein sequence ID" value="ACL17544.1"/>
    <property type="molecule type" value="Genomic_DNA"/>
</dbReference>
<evidence type="ECO:0000313" key="3">
    <source>
        <dbReference type="EMBL" id="ACL17544.1"/>
    </source>
</evidence>
<dbReference type="InterPro" id="IPR000700">
    <property type="entry name" value="PAS-assoc_C"/>
</dbReference>
<dbReference type="SMART" id="SM00388">
    <property type="entry name" value="HisKA"/>
    <property type="match status" value="1"/>
</dbReference>
<dbReference type="Proteomes" id="UP000002457">
    <property type="component" value="Chromosome"/>
</dbReference>
<dbReference type="InterPro" id="IPR000014">
    <property type="entry name" value="PAS"/>
</dbReference>
<keyword evidence="3" id="KW-0418">Kinase</keyword>
<name>B8GE43_METPE</name>
<dbReference type="OrthoDB" id="116705at2157"/>
<dbReference type="KEGG" id="mpl:Mpal_2251"/>
<dbReference type="InterPro" id="IPR052155">
    <property type="entry name" value="Biofilm_reg_signaling"/>
</dbReference>
<organism evidence="3 4">
    <name type="scientific">Methanosphaerula palustris (strain ATCC BAA-1556 / DSM 19958 / E1-9c)</name>
    <dbReference type="NCBI Taxonomy" id="521011"/>
    <lineage>
        <taxon>Archaea</taxon>
        <taxon>Methanobacteriati</taxon>
        <taxon>Methanobacteriota</taxon>
        <taxon>Stenosarchaea group</taxon>
        <taxon>Methanomicrobia</taxon>
        <taxon>Methanomicrobiales</taxon>
        <taxon>Methanoregulaceae</taxon>
        <taxon>Methanosphaerula</taxon>
    </lineage>
</organism>
<keyword evidence="3" id="KW-0808">Transferase</keyword>
<dbReference type="InterPro" id="IPR003661">
    <property type="entry name" value="HisK_dim/P_dom"/>
</dbReference>
<dbReference type="AlphaFoldDB" id="B8GE43"/>
<dbReference type="SUPFAM" id="SSF55785">
    <property type="entry name" value="PYP-like sensor domain (PAS domain)"/>
    <property type="match status" value="2"/>
</dbReference>
<protein>
    <submittedName>
        <fullName evidence="3">Signal transduction histidine kinase, nitrogen specific, NtrB</fullName>
    </submittedName>
</protein>
<dbReference type="Gene3D" id="3.30.450.20">
    <property type="entry name" value="PAS domain"/>
    <property type="match status" value="2"/>
</dbReference>
<dbReference type="Pfam" id="PF00989">
    <property type="entry name" value="PAS"/>
    <property type="match status" value="2"/>
</dbReference>
<dbReference type="SMART" id="SM00091">
    <property type="entry name" value="PAS"/>
    <property type="match status" value="2"/>
</dbReference>
<dbReference type="PROSITE" id="PS50113">
    <property type="entry name" value="PAC"/>
    <property type="match status" value="1"/>
</dbReference>
<dbReference type="PROSITE" id="PS50112">
    <property type="entry name" value="PAS"/>
    <property type="match status" value="2"/>
</dbReference>
<dbReference type="eggNOG" id="arCOG06538">
    <property type="taxonomic scope" value="Archaea"/>
</dbReference>
<dbReference type="NCBIfam" id="TIGR00229">
    <property type="entry name" value="sensory_box"/>
    <property type="match status" value="2"/>
</dbReference>
<dbReference type="RefSeq" id="WP_012618863.1">
    <property type="nucleotide sequence ID" value="NC_011832.1"/>
</dbReference>
<dbReference type="GO" id="GO:0000155">
    <property type="term" value="F:phosphorelay sensor kinase activity"/>
    <property type="evidence" value="ECO:0007669"/>
    <property type="project" value="InterPro"/>
</dbReference>
<reference evidence="3 4" key="1">
    <citation type="journal article" date="2015" name="Genome Announc.">
        <title>Complete Genome Sequence of Methanosphaerula palustris E1-9CT, a Hydrogenotrophic Methanogen Isolated from a Minerotrophic Fen Peatland.</title>
        <authorList>
            <person name="Cadillo-Quiroz H."/>
            <person name="Browne P."/>
            <person name="Kyrpides N."/>
            <person name="Woyke T."/>
            <person name="Goodwin L."/>
            <person name="Detter C."/>
            <person name="Yavitt J.B."/>
            <person name="Zinder S.H."/>
        </authorList>
    </citation>
    <scope>NUCLEOTIDE SEQUENCE [LARGE SCALE GENOMIC DNA]</scope>
    <source>
        <strain evidence="4">ATCC BAA-1556 / DSM 19958 / E1-9c</strain>
    </source>
</reference>
<evidence type="ECO:0000313" key="4">
    <source>
        <dbReference type="Proteomes" id="UP000002457"/>
    </source>
</evidence>
<dbReference type="GO" id="GO:0006355">
    <property type="term" value="P:regulation of DNA-templated transcription"/>
    <property type="evidence" value="ECO:0007669"/>
    <property type="project" value="InterPro"/>
</dbReference>
<dbReference type="InterPro" id="IPR035965">
    <property type="entry name" value="PAS-like_dom_sf"/>
</dbReference>
<proteinExistence type="predicted"/>
<dbReference type="InterPro" id="IPR013767">
    <property type="entry name" value="PAS_fold"/>
</dbReference>